<comment type="caution">
    <text evidence="2">The sequence shown here is derived from an EMBL/GenBank/DDBJ whole genome shotgun (WGS) entry which is preliminary data.</text>
</comment>
<feature type="compositionally biased region" description="Basic residues" evidence="1">
    <location>
        <begin position="397"/>
        <end position="407"/>
    </location>
</feature>
<dbReference type="EMBL" id="SNRW01020215">
    <property type="protein sequence ID" value="KAA6365685.1"/>
    <property type="molecule type" value="Genomic_DNA"/>
</dbReference>
<feature type="region of interest" description="Disordered" evidence="1">
    <location>
        <begin position="207"/>
        <end position="247"/>
    </location>
</feature>
<feature type="region of interest" description="Disordered" evidence="1">
    <location>
        <begin position="262"/>
        <end position="287"/>
    </location>
</feature>
<feature type="non-terminal residue" evidence="2">
    <location>
        <position position="1"/>
    </location>
</feature>
<dbReference type="Proteomes" id="UP000324800">
    <property type="component" value="Unassembled WGS sequence"/>
</dbReference>
<dbReference type="AlphaFoldDB" id="A0A5J4U7I0"/>
<organism evidence="2 3">
    <name type="scientific">Streblomastix strix</name>
    <dbReference type="NCBI Taxonomy" id="222440"/>
    <lineage>
        <taxon>Eukaryota</taxon>
        <taxon>Metamonada</taxon>
        <taxon>Preaxostyla</taxon>
        <taxon>Oxymonadida</taxon>
        <taxon>Streblomastigidae</taxon>
        <taxon>Streblomastix</taxon>
    </lineage>
</organism>
<protein>
    <submittedName>
        <fullName evidence="2">Uncharacterized protein</fullName>
    </submittedName>
</protein>
<feature type="compositionally biased region" description="Basic and acidic residues" evidence="1">
    <location>
        <begin position="234"/>
        <end position="247"/>
    </location>
</feature>
<feature type="compositionally biased region" description="Polar residues" evidence="1">
    <location>
        <begin position="504"/>
        <end position="530"/>
    </location>
</feature>
<feature type="region of interest" description="Disordered" evidence="1">
    <location>
        <begin position="1"/>
        <end position="38"/>
    </location>
</feature>
<accession>A0A5J4U7I0</accession>
<feature type="compositionally biased region" description="Polar residues" evidence="1">
    <location>
        <begin position="444"/>
        <end position="455"/>
    </location>
</feature>
<evidence type="ECO:0000256" key="1">
    <source>
        <dbReference type="SAM" id="MobiDB-lite"/>
    </source>
</evidence>
<sequence length="546" mass="63264">PVGKDDDGQCWPGFGPGVPHATDWRKAKQQGQTPSMDDVRAFWREHNFDLRVACVRREYDSEDDSETLQPAKTTRHEFRNRFGRQRNMFISPHNKRSRYDSPDRRSQSRERSRSRGYSRPRDYEGPREIRTDADRNHNGFETRNESRGRARGTFRGRGYSYQRRGQSYQDGDQSNQERYREAQKYNPYTKQAFNKTKNPINWNRTHQFEDKNREEGWDDNPNDDWTKRTQMQKDPPDNYSDRDSTWTEDDAHNTRVYQIQIQPKHQAPAQIPKQKERIGQPPNHDDIDEQETMQERLAKLQKENEELGTSDSDVERQQLIGAIDNNNNLTPRSAQKQLQEMIQQSVSNQTTKQQQQTIGSKILQRVISPAPRMINTGMNKDKPVIQSQLSGTPTQKSQHRSGIRQRLKKAEKELEELKAKQQLQQQENLDFNNTNVEIPNIQGTVGQPTGLQTSPIAEGPGLNAGLKPTEAGSISASNRERTESQINEGHDDNADDEKGEQTDEATLNQNKDYRVNINSQPPSLRESGYTTIKQPRFECYELNGKR</sequence>
<feature type="compositionally biased region" description="Polar residues" evidence="1">
    <location>
        <begin position="385"/>
        <end position="396"/>
    </location>
</feature>
<evidence type="ECO:0000313" key="3">
    <source>
        <dbReference type="Proteomes" id="UP000324800"/>
    </source>
</evidence>
<reference evidence="2 3" key="1">
    <citation type="submission" date="2019-03" db="EMBL/GenBank/DDBJ databases">
        <title>Single cell metagenomics reveals metabolic interactions within the superorganism composed of flagellate Streblomastix strix and complex community of Bacteroidetes bacteria on its surface.</title>
        <authorList>
            <person name="Treitli S.C."/>
            <person name="Kolisko M."/>
            <person name="Husnik F."/>
            <person name="Keeling P."/>
            <person name="Hampl V."/>
        </authorList>
    </citation>
    <scope>NUCLEOTIDE SEQUENCE [LARGE SCALE GENOMIC DNA]</scope>
    <source>
        <strain evidence="2">ST1C</strain>
    </source>
</reference>
<feature type="compositionally biased region" description="Basic and acidic residues" evidence="1">
    <location>
        <begin position="478"/>
        <end position="492"/>
    </location>
</feature>
<feature type="region of interest" description="Disordered" evidence="1">
    <location>
        <begin position="384"/>
        <end position="407"/>
    </location>
</feature>
<feature type="compositionally biased region" description="Low complexity" evidence="1">
    <location>
        <begin position="155"/>
        <end position="169"/>
    </location>
</feature>
<gene>
    <name evidence="2" type="ORF">EZS28_038789</name>
</gene>
<feature type="region of interest" description="Disordered" evidence="1">
    <location>
        <begin position="335"/>
        <end position="358"/>
    </location>
</feature>
<proteinExistence type="predicted"/>
<feature type="region of interest" description="Disordered" evidence="1">
    <location>
        <begin position="58"/>
        <end position="178"/>
    </location>
</feature>
<feature type="compositionally biased region" description="Basic and acidic residues" evidence="1">
    <location>
        <begin position="97"/>
        <end position="148"/>
    </location>
</feature>
<evidence type="ECO:0000313" key="2">
    <source>
        <dbReference type="EMBL" id="KAA6365685.1"/>
    </source>
</evidence>
<name>A0A5J4U7I0_9EUKA</name>
<feature type="region of interest" description="Disordered" evidence="1">
    <location>
        <begin position="444"/>
        <end position="530"/>
    </location>
</feature>